<evidence type="ECO:0000256" key="5">
    <source>
        <dbReference type="ARBA" id="ARBA00022741"/>
    </source>
</evidence>
<keyword evidence="3" id="KW-0723">Serine/threonine-protein kinase</keyword>
<dbReference type="InterPro" id="IPR011009">
    <property type="entry name" value="Kinase-like_dom_sf"/>
</dbReference>
<name>A0A3Q7EXZ5_SOLLC</name>
<protein>
    <recommendedName>
        <fullName evidence="2">non-specific serine/threonine protein kinase</fullName>
        <ecNumber evidence="2">2.7.11.1</ecNumber>
    </recommendedName>
</protein>
<keyword evidence="4" id="KW-0808">Transferase</keyword>
<dbReference type="SUPFAM" id="SSF56112">
    <property type="entry name" value="Protein kinase-like (PK-like)"/>
    <property type="match status" value="1"/>
</dbReference>
<evidence type="ECO:0000256" key="3">
    <source>
        <dbReference type="ARBA" id="ARBA00022527"/>
    </source>
</evidence>
<dbReference type="GO" id="GO:0016020">
    <property type="term" value="C:membrane"/>
    <property type="evidence" value="ECO:0007669"/>
    <property type="project" value="UniProtKB-SubCell"/>
</dbReference>
<dbReference type="SMR" id="A0A3Q7EXZ5"/>
<dbReference type="GO" id="GO:0004674">
    <property type="term" value="F:protein serine/threonine kinase activity"/>
    <property type="evidence" value="ECO:0007669"/>
    <property type="project" value="UniProtKB-KW"/>
</dbReference>
<dbReference type="InterPro" id="IPR008271">
    <property type="entry name" value="Ser/Thr_kinase_AS"/>
</dbReference>
<evidence type="ECO:0000256" key="7">
    <source>
        <dbReference type="ARBA" id="ARBA00022840"/>
    </source>
</evidence>
<dbReference type="PANTHER" id="PTHR48006">
    <property type="entry name" value="LEUCINE-RICH REPEAT-CONTAINING PROTEIN DDB_G0281931-RELATED"/>
    <property type="match status" value="1"/>
</dbReference>
<evidence type="ECO:0000256" key="6">
    <source>
        <dbReference type="ARBA" id="ARBA00022777"/>
    </source>
</evidence>
<dbReference type="InterPro" id="IPR000719">
    <property type="entry name" value="Prot_kinase_dom"/>
</dbReference>
<proteinExistence type="predicted"/>
<dbReference type="InterPro" id="IPR051824">
    <property type="entry name" value="LRR_Rcpt-Like_S/T_Kinase"/>
</dbReference>
<dbReference type="PaxDb" id="4081-Solyc02g021780.1.1"/>
<dbReference type="AlphaFoldDB" id="A0A3Q7EXZ5"/>
<keyword evidence="12" id="KW-1185">Reference proteome</keyword>
<evidence type="ECO:0000256" key="4">
    <source>
        <dbReference type="ARBA" id="ARBA00022679"/>
    </source>
</evidence>
<reference evidence="11" key="1">
    <citation type="journal article" date="2012" name="Nature">
        <title>The tomato genome sequence provides insights into fleshy fruit evolution.</title>
        <authorList>
            <consortium name="Tomato Genome Consortium"/>
        </authorList>
    </citation>
    <scope>NUCLEOTIDE SEQUENCE [LARGE SCALE GENOMIC DNA]</scope>
    <source>
        <strain evidence="11">cv. Heinz 1706</strain>
    </source>
</reference>
<dbReference type="GO" id="GO:0005524">
    <property type="term" value="F:ATP binding"/>
    <property type="evidence" value="ECO:0007669"/>
    <property type="project" value="UniProtKB-KW"/>
</dbReference>
<dbReference type="InterPro" id="IPR001245">
    <property type="entry name" value="Ser-Thr/Tyr_kinase_cat_dom"/>
</dbReference>
<accession>A0A3Q7EXZ5</accession>
<comment type="catalytic activity">
    <reaction evidence="8">
        <text>L-threonyl-[protein] + ATP = O-phospho-L-threonyl-[protein] + ADP + H(+)</text>
        <dbReference type="Rhea" id="RHEA:46608"/>
        <dbReference type="Rhea" id="RHEA-COMP:11060"/>
        <dbReference type="Rhea" id="RHEA-COMP:11605"/>
        <dbReference type="ChEBI" id="CHEBI:15378"/>
        <dbReference type="ChEBI" id="CHEBI:30013"/>
        <dbReference type="ChEBI" id="CHEBI:30616"/>
        <dbReference type="ChEBI" id="CHEBI:61977"/>
        <dbReference type="ChEBI" id="CHEBI:456216"/>
        <dbReference type="EC" id="2.7.11.1"/>
    </reaction>
</comment>
<evidence type="ECO:0000256" key="8">
    <source>
        <dbReference type="ARBA" id="ARBA00047899"/>
    </source>
</evidence>
<dbReference type="OMA" id="WTARIRI"/>
<evidence type="ECO:0000256" key="2">
    <source>
        <dbReference type="ARBA" id="ARBA00012513"/>
    </source>
</evidence>
<keyword evidence="6" id="KW-0418">Kinase</keyword>
<dbReference type="Gramene" id="Solyc02g021780.2.1">
    <property type="protein sequence ID" value="Solyc02g021780.2.1.1"/>
    <property type="gene ID" value="Solyc02g021780.2"/>
</dbReference>
<evidence type="ECO:0000259" key="10">
    <source>
        <dbReference type="PROSITE" id="PS50011"/>
    </source>
</evidence>
<keyword evidence="7" id="KW-0067">ATP-binding</keyword>
<evidence type="ECO:0000256" key="9">
    <source>
        <dbReference type="ARBA" id="ARBA00048679"/>
    </source>
</evidence>
<organism evidence="11">
    <name type="scientific">Solanum lycopersicum</name>
    <name type="common">Tomato</name>
    <name type="synonym">Lycopersicon esculentum</name>
    <dbReference type="NCBI Taxonomy" id="4081"/>
    <lineage>
        <taxon>Eukaryota</taxon>
        <taxon>Viridiplantae</taxon>
        <taxon>Streptophyta</taxon>
        <taxon>Embryophyta</taxon>
        <taxon>Tracheophyta</taxon>
        <taxon>Spermatophyta</taxon>
        <taxon>Magnoliopsida</taxon>
        <taxon>eudicotyledons</taxon>
        <taxon>Gunneridae</taxon>
        <taxon>Pentapetalae</taxon>
        <taxon>asterids</taxon>
        <taxon>lamiids</taxon>
        <taxon>Solanales</taxon>
        <taxon>Solanaceae</taxon>
        <taxon>Solanoideae</taxon>
        <taxon>Solaneae</taxon>
        <taxon>Solanum</taxon>
        <taxon>Solanum subgen. Lycopersicon</taxon>
    </lineage>
</organism>
<keyword evidence="5" id="KW-0547">Nucleotide-binding</keyword>
<dbReference type="EnsemblPlants" id="Solyc02g021780.2.1">
    <property type="protein sequence ID" value="Solyc02g021780.2.1.1"/>
    <property type="gene ID" value="Solyc02g021780.2"/>
</dbReference>
<dbReference type="PROSITE" id="PS50011">
    <property type="entry name" value="PROTEIN_KINASE_DOM"/>
    <property type="match status" value="1"/>
</dbReference>
<dbReference type="InParanoid" id="A0A3Q7EXZ5"/>
<dbReference type="EC" id="2.7.11.1" evidence="2"/>
<sequence>MILVYEFMQNVSLRDHLYGKKMTPLSWKKRLDIYFGAARGLHYLYTGASTGIIHRDVKTTNILLYKNFVANIDDFGLSKDGTTTDRLM</sequence>
<dbReference type="Proteomes" id="UP000004994">
    <property type="component" value="Chromosome 2"/>
</dbReference>
<comment type="subcellular location">
    <subcellularLocation>
        <location evidence="1">Membrane</location>
        <topology evidence="1">Single-pass type I membrane protein</topology>
    </subcellularLocation>
</comment>
<dbReference type="Gene3D" id="1.10.510.10">
    <property type="entry name" value="Transferase(Phosphotransferase) domain 1"/>
    <property type="match status" value="1"/>
</dbReference>
<evidence type="ECO:0000313" key="11">
    <source>
        <dbReference type="EnsemblPlants" id="Solyc02g021780.2.1.1"/>
    </source>
</evidence>
<reference evidence="11" key="2">
    <citation type="submission" date="2019-01" db="UniProtKB">
        <authorList>
            <consortium name="EnsemblPlants"/>
        </authorList>
    </citation>
    <scope>IDENTIFICATION</scope>
    <source>
        <strain evidence="11">cv. Heinz 1706</strain>
    </source>
</reference>
<feature type="domain" description="Protein kinase" evidence="10">
    <location>
        <begin position="1"/>
        <end position="88"/>
    </location>
</feature>
<comment type="catalytic activity">
    <reaction evidence="9">
        <text>L-seryl-[protein] + ATP = O-phospho-L-seryl-[protein] + ADP + H(+)</text>
        <dbReference type="Rhea" id="RHEA:17989"/>
        <dbReference type="Rhea" id="RHEA-COMP:9863"/>
        <dbReference type="Rhea" id="RHEA-COMP:11604"/>
        <dbReference type="ChEBI" id="CHEBI:15378"/>
        <dbReference type="ChEBI" id="CHEBI:29999"/>
        <dbReference type="ChEBI" id="CHEBI:30616"/>
        <dbReference type="ChEBI" id="CHEBI:83421"/>
        <dbReference type="ChEBI" id="CHEBI:456216"/>
        <dbReference type="EC" id="2.7.11.1"/>
    </reaction>
</comment>
<dbReference type="PANTHER" id="PTHR48006:SF102">
    <property type="entry name" value="LEUCINE-RICH REPEAT-CONTAINING PROTEIN DDB_G0281931-RELATED"/>
    <property type="match status" value="1"/>
</dbReference>
<dbReference type="PROSITE" id="PS00108">
    <property type="entry name" value="PROTEIN_KINASE_ST"/>
    <property type="match status" value="1"/>
</dbReference>
<evidence type="ECO:0000313" key="12">
    <source>
        <dbReference type="Proteomes" id="UP000004994"/>
    </source>
</evidence>
<dbReference type="Pfam" id="PF07714">
    <property type="entry name" value="PK_Tyr_Ser-Thr"/>
    <property type="match status" value="1"/>
</dbReference>
<evidence type="ECO:0000256" key="1">
    <source>
        <dbReference type="ARBA" id="ARBA00004479"/>
    </source>
</evidence>